<dbReference type="Gene3D" id="1.10.20.10">
    <property type="entry name" value="Histone, subunit A"/>
    <property type="match status" value="1"/>
</dbReference>
<evidence type="ECO:0000256" key="5">
    <source>
        <dbReference type="ARBA" id="ARBA00023163"/>
    </source>
</evidence>
<dbReference type="STRING" id="45351.A7RU65"/>
<protein>
    <recommendedName>
        <fullName evidence="3">Transcription initiation factor TFIID subunit 8</fullName>
    </recommendedName>
</protein>
<dbReference type="PANTHER" id="PTHR46469">
    <property type="entry name" value="TRANSCRIPTION INITIATION FACTOR TFIID SUBUNIT 8"/>
    <property type="match status" value="1"/>
</dbReference>
<dbReference type="InterPro" id="IPR006565">
    <property type="entry name" value="BTP"/>
</dbReference>
<dbReference type="GO" id="GO:0005669">
    <property type="term" value="C:transcription factor TFIID complex"/>
    <property type="evidence" value="ECO:0000318"/>
    <property type="project" value="GO_Central"/>
</dbReference>
<evidence type="ECO:0000313" key="9">
    <source>
        <dbReference type="EMBL" id="EDO45029.1"/>
    </source>
</evidence>
<sequence length="255" mass="28388">MAADTSVQRKILQIAVCALCREQGFASTSRMAMETMTEMLQSYLSELARSAKTYCELSSRVRPTLGDVRMALIDMGADLDSIPVYAKRTHRLHVNNPLKSRVPPAPKALETGPKEPCPPYIPPHLPSFPDPHSYVKTPTTRQASEEYKAVRERYASQRKDIEQGLARFLAKTAEHKSGVCEGLDTDSSFLLIMNFPPHHSYLPALLNEERTEDGNSIEKNALKQDVKAAATGSSEIADNPFMRPAKRPRKSFKSS</sequence>
<dbReference type="InParanoid" id="A7RU65"/>
<feature type="region of interest" description="Disordered" evidence="7">
    <location>
        <begin position="224"/>
        <end position="255"/>
    </location>
</feature>
<reference evidence="9 10" key="1">
    <citation type="journal article" date="2007" name="Science">
        <title>Sea anemone genome reveals ancestral eumetazoan gene repertoire and genomic organization.</title>
        <authorList>
            <person name="Putnam N.H."/>
            <person name="Srivastava M."/>
            <person name="Hellsten U."/>
            <person name="Dirks B."/>
            <person name="Chapman J."/>
            <person name="Salamov A."/>
            <person name="Terry A."/>
            <person name="Shapiro H."/>
            <person name="Lindquist E."/>
            <person name="Kapitonov V.V."/>
            <person name="Jurka J."/>
            <person name="Genikhovich G."/>
            <person name="Grigoriev I.V."/>
            <person name="Lucas S.M."/>
            <person name="Steele R.E."/>
            <person name="Finnerty J.R."/>
            <person name="Technau U."/>
            <person name="Martindale M.Q."/>
            <person name="Rokhsar D.S."/>
        </authorList>
    </citation>
    <scope>NUCLEOTIDE SEQUENCE [LARGE SCALE GENOMIC DNA]</scope>
    <source>
        <strain evidence="10">CH2 X CH6</strain>
    </source>
</reference>
<dbReference type="PANTHER" id="PTHR46469:SF1">
    <property type="entry name" value="TRANSCRIPTION INITIATION FACTOR TFIID SUBUNIT 8"/>
    <property type="match status" value="1"/>
</dbReference>
<evidence type="ECO:0000256" key="7">
    <source>
        <dbReference type="SAM" id="MobiDB-lite"/>
    </source>
</evidence>
<evidence type="ECO:0000256" key="4">
    <source>
        <dbReference type="ARBA" id="ARBA00023015"/>
    </source>
</evidence>
<dbReference type="InterPro" id="IPR009072">
    <property type="entry name" value="Histone-fold"/>
</dbReference>
<keyword evidence="4" id="KW-0805">Transcription regulation</keyword>
<dbReference type="SUPFAM" id="SSF47113">
    <property type="entry name" value="Histone-fold"/>
    <property type="match status" value="1"/>
</dbReference>
<feature type="domain" description="Bromodomain associated" evidence="8">
    <location>
        <begin position="5"/>
        <end position="81"/>
    </location>
</feature>
<evidence type="ECO:0000256" key="2">
    <source>
        <dbReference type="ARBA" id="ARBA00008767"/>
    </source>
</evidence>
<proteinExistence type="inferred from homology"/>
<gene>
    <name evidence="9" type="ORF">NEMVEDRAFT_v1g240727</name>
</gene>
<keyword evidence="5" id="KW-0804">Transcription</keyword>
<dbReference type="FunCoup" id="A7RU65">
    <property type="interactions" value="543"/>
</dbReference>
<dbReference type="SMART" id="SM00576">
    <property type="entry name" value="BTP"/>
    <property type="match status" value="1"/>
</dbReference>
<dbReference type="Pfam" id="PF07524">
    <property type="entry name" value="Bromo_TP"/>
    <property type="match status" value="1"/>
</dbReference>
<keyword evidence="10" id="KW-1185">Reference proteome</keyword>
<evidence type="ECO:0000313" key="10">
    <source>
        <dbReference type="Proteomes" id="UP000001593"/>
    </source>
</evidence>
<dbReference type="Proteomes" id="UP000001593">
    <property type="component" value="Unassembled WGS sequence"/>
</dbReference>
<keyword evidence="6" id="KW-0539">Nucleus</keyword>
<feature type="compositionally biased region" description="Basic residues" evidence="7">
    <location>
        <begin position="244"/>
        <end position="255"/>
    </location>
</feature>
<dbReference type="Pfam" id="PF10406">
    <property type="entry name" value="TAF8_C"/>
    <property type="match status" value="1"/>
</dbReference>
<dbReference type="AlphaFoldDB" id="A7RU65"/>
<dbReference type="CDD" id="cd22918">
    <property type="entry name" value="HFD_TAF8"/>
    <property type="match status" value="1"/>
</dbReference>
<dbReference type="InterPro" id="IPR019473">
    <property type="entry name" value="TFIID_su8_C"/>
</dbReference>
<dbReference type="CDD" id="cd08049">
    <property type="entry name" value="TAF8"/>
    <property type="match status" value="1"/>
</dbReference>
<dbReference type="HOGENOM" id="CLU_070829_0_0_1"/>
<accession>A7RU65</accession>
<dbReference type="OMA" id="HVIQAPQ"/>
<evidence type="ECO:0000256" key="6">
    <source>
        <dbReference type="ARBA" id="ARBA00023242"/>
    </source>
</evidence>
<dbReference type="GO" id="GO:0006367">
    <property type="term" value="P:transcription initiation at RNA polymerase II promoter"/>
    <property type="evidence" value="ECO:0000318"/>
    <property type="project" value="GO_Central"/>
</dbReference>
<comment type="subcellular location">
    <subcellularLocation>
        <location evidence="1">Nucleus</location>
    </subcellularLocation>
</comment>
<dbReference type="GO" id="GO:0046982">
    <property type="term" value="F:protein heterodimerization activity"/>
    <property type="evidence" value="ECO:0007669"/>
    <property type="project" value="InterPro"/>
</dbReference>
<evidence type="ECO:0000259" key="8">
    <source>
        <dbReference type="SMART" id="SM00576"/>
    </source>
</evidence>
<evidence type="ECO:0000256" key="3">
    <source>
        <dbReference type="ARBA" id="ARBA00017307"/>
    </source>
</evidence>
<evidence type="ECO:0000256" key="1">
    <source>
        <dbReference type="ARBA" id="ARBA00004123"/>
    </source>
</evidence>
<dbReference type="EMBL" id="DS469539">
    <property type="protein sequence ID" value="EDO45029.1"/>
    <property type="molecule type" value="Genomic_DNA"/>
</dbReference>
<dbReference type="PhylomeDB" id="A7RU65"/>
<dbReference type="InterPro" id="IPR037818">
    <property type="entry name" value="TAF8"/>
</dbReference>
<dbReference type="OrthoDB" id="2193813at2759"/>
<comment type="similarity">
    <text evidence="2">Belongs to the TAF8 family.</text>
</comment>
<dbReference type="eggNOG" id="KOG4336">
    <property type="taxonomic scope" value="Eukaryota"/>
</dbReference>
<organism evidence="9 10">
    <name type="scientific">Nematostella vectensis</name>
    <name type="common">Starlet sea anemone</name>
    <dbReference type="NCBI Taxonomy" id="45351"/>
    <lineage>
        <taxon>Eukaryota</taxon>
        <taxon>Metazoa</taxon>
        <taxon>Cnidaria</taxon>
        <taxon>Anthozoa</taxon>
        <taxon>Hexacorallia</taxon>
        <taxon>Actiniaria</taxon>
        <taxon>Edwardsiidae</taxon>
        <taxon>Nematostella</taxon>
    </lineage>
</organism>
<name>A7RU65_NEMVE</name>